<dbReference type="InterPro" id="IPR003323">
    <property type="entry name" value="OTU_dom"/>
</dbReference>
<name>A0ABY7GBA6_MYAAR</name>
<sequence length="370" mass="41884">MCLRECEEISEQEFKKWSKLLEEYLCGQCRSDGCDFDYLHGLVRLEQLSKGGKLSIATAVARENLLIGEEKYFSCEEPVGYETETDYVAQDILSRFHTTNGITLKVTGDGDCLFNAVSLLLFGNETKSIELRYKTVLLMVNEESHILSHKDRAGIKTVCPDYDVDVAECTRLHAFSSAWAVMALAKVIKRPIRSIYPAVNEGSDSALPEVPTGVKENIYFFIRNEGNQRSGKAGLKREYWDDCGAWEKSSSPAAYPLPADGKLINLTKRNGLFCIEKSGRKFEILETQPALQDLVVINRSYSKLKADKLYKRRISWVTDTPDDFQYLSEDLMIVEYVGKLPGRGYHGKVKTVANKQPYIRSKPALKERAR</sequence>
<protein>
    <submittedName>
        <fullName evidence="2">VRTN-like protein</fullName>
    </submittedName>
</protein>
<dbReference type="PANTHER" id="PTHR16081">
    <property type="entry name" value="VERTNIN"/>
    <property type="match status" value="1"/>
</dbReference>
<evidence type="ECO:0000259" key="1">
    <source>
        <dbReference type="PROSITE" id="PS50802"/>
    </source>
</evidence>
<feature type="domain" description="OTU" evidence="1">
    <location>
        <begin position="101"/>
        <end position="212"/>
    </location>
</feature>
<dbReference type="Pfam" id="PF02338">
    <property type="entry name" value="OTU"/>
    <property type="match status" value="1"/>
</dbReference>
<dbReference type="EMBL" id="CP111028">
    <property type="protein sequence ID" value="WAR31702.1"/>
    <property type="molecule type" value="Genomic_DNA"/>
</dbReference>
<reference evidence="2" key="1">
    <citation type="submission" date="2022-11" db="EMBL/GenBank/DDBJ databases">
        <title>Centuries of genome instability and evolution in soft-shell clam transmissible cancer (bioRxiv).</title>
        <authorList>
            <person name="Hart S.F.M."/>
            <person name="Yonemitsu M.A."/>
            <person name="Giersch R.M."/>
            <person name="Beal B.F."/>
            <person name="Arriagada G."/>
            <person name="Davis B.W."/>
            <person name="Ostrander E.A."/>
            <person name="Goff S.P."/>
            <person name="Metzger M.J."/>
        </authorList>
    </citation>
    <scope>NUCLEOTIDE SEQUENCE</scope>
    <source>
        <strain evidence="2">MELC-2E11</strain>
        <tissue evidence="2">Siphon/mantle</tissue>
    </source>
</reference>
<evidence type="ECO:0000313" key="3">
    <source>
        <dbReference type="Proteomes" id="UP001164746"/>
    </source>
</evidence>
<evidence type="ECO:0000313" key="2">
    <source>
        <dbReference type="EMBL" id="WAR31702.1"/>
    </source>
</evidence>
<dbReference type="PANTHER" id="PTHR16081:SF0">
    <property type="entry name" value="VERTNIN"/>
    <property type="match status" value="1"/>
</dbReference>
<dbReference type="InterPro" id="IPR038822">
    <property type="entry name" value="Vertnin-like"/>
</dbReference>
<gene>
    <name evidence="2" type="ORF">MAR_034244</name>
</gene>
<proteinExistence type="predicted"/>
<organism evidence="2 3">
    <name type="scientific">Mya arenaria</name>
    <name type="common">Soft-shell clam</name>
    <dbReference type="NCBI Taxonomy" id="6604"/>
    <lineage>
        <taxon>Eukaryota</taxon>
        <taxon>Metazoa</taxon>
        <taxon>Spiralia</taxon>
        <taxon>Lophotrochozoa</taxon>
        <taxon>Mollusca</taxon>
        <taxon>Bivalvia</taxon>
        <taxon>Autobranchia</taxon>
        <taxon>Heteroconchia</taxon>
        <taxon>Euheterodonta</taxon>
        <taxon>Imparidentia</taxon>
        <taxon>Neoheterodontei</taxon>
        <taxon>Myida</taxon>
        <taxon>Myoidea</taxon>
        <taxon>Myidae</taxon>
        <taxon>Mya</taxon>
    </lineage>
</organism>
<keyword evidence="3" id="KW-1185">Reference proteome</keyword>
<accession>A0ABY7GBA6</accession>
<dbReference type="PROSITE" id="PS50802">
    <property type="entry name" value="OTU"/>
    <property type="match status" value="1"/>
</dbReference>
<dbReference type="Gene3D" id="3.90.70.80">
    <property type="match status" value="1"/>
</dbReference>
<dbReference type="Proteomes" id="UP001164746">
    <property type="component" value="Chromosome 17"/>
</dbReference>